<organism evidence="1 2">
    <name type="scientific">Oryza rufipogon</name>
    <name type="common">Brownbeard rice</name>
    <name type="synonym">Asian wild rice</name>
    <dbReference type="NCBI Taxonomy" id="4529"/>
    <lineage>
        <taxon>Eukaryota</taxon>
        <taxon>Viridiplantae</taxon>
        <taxon>Streptophyta</taxon>
        <taxon>Embryophyta</taxon>
        <taxon>Tracheophyta</taxon>
        <taxon>Spermatophyta</taxon>
        <taxon>Magnoliopsida</taxon>
        <taxon>Liliopsida</taxon>
        <taxon>Poales</taxon>
        <taxon>Poaceae</taxon>
        <taxon>BOP clade</taxon>
        <taxon>Oryzoideae</taxon>
        <taxon>Oryzeae</taxon>
        <taxon>Oryzinae</taxon>
        <taxon>Oryza</taxon>
    </lineage>
</organism>
<keyword evidence="2" id="KW-1185">Reference proteome</keyword>
<reference evidence="2" key="1">
    <citation type="submission" date="2013-06" db="EMBL/GenBank/DDBJ databases">
        <authorList>
            <person name="Zhao Q."/>
        </authorList>
    </citation>
    <scope>NUCLEOTIDE SEQUENCE</scope>
    <source>
        <strain evidence="2">cv. W1943</strain>
    </source>
</reference>
<dbReference type="Gramene" id="ORUFI01G06520.1">
    <property type="protein sequence ID" value="ORUFI01G06520.1"/>
    <property type="gene ID" value="ORUFI01G06520"/>
</dbReference>
<protein>
    <submittedName>
        <fullName evidence="1">Uncharacterized protein</fullName>
    </submittedName>
</protein>
<sequence length="122" mass="13390">MARFNLTLSRDTARPQTDRIGGILGGKEYSAWHMQFALCLANLDGLLHRCAIGAAHNSLCRVLLLHEVWEWEGEAAAAAAAAEAAAEDRALRGIWAVGLLCRWQPQPQECSRKLTISCTPLH</sequence>
<dbReference type="OMA" id="HEAWEWE"/>
<accession>A0A0E0MSJ9</accession>
<reference evidence="1" key="2">
    <citation type="submission" date="2015-06" db="UniProtKB">
        <authorList>
            <consortium name="EnsemblPlants"/>
        </authorList>
    </citation>
    <scope>IDENTIFICATION</scope>
</reference>
<name>A0A0E0MSJ9_ORYRU</name>
<dbReference type="HOGENOM" id="CLU_2125057_0_0_1"/>
<evidence type="ECO:0000313" key="2">
    <source>
        <dbReference type="Proteomes" id="UP000008022"/>
    </source>
</evidence>
<dbReference type="AlphaFoldDB" id="A0A0E0MSJ9"/>
<proteinExistence type="predicted"/>
<dbReference type="Proteomes" id="UP000008022">
    <property type="component" value="Unassembled WGS sequence"/>
</dbReference>
<dbReference type="EnsemblPlants" id="ORUFI01G06520.1">
    <property type="protein sequence ID" value="ORUFI01G06520.1"/>
    <property type="gene ID" value="ORUFI01G06520"/>
</dbReference>
<evidence type="ECO:0000313" key="1">
    <source>
        <dbReference type="EnsemblPlants" id="ORUFI01G06520.1"/>
    </source>
</evidence>